<evidence type="ECO:0000313" key="1">
    <source>
        <dbReference type="EMBL" id="KAG8653957.1"/>
    </source>
</evidence>
<gene>
    <name evidence="1" type="ORF">MANES_05G086346v8</name>
</gene>
<dbReference type="EMBL" id="CM004391">
    <property type="protein sequence ID" value="KAG8653957.1"/>
    <property type="molecule type" value="Genomic_DNA"/>
</dbReference>
<sequence length="76" mass="8517">MERRMDQEICPPGKWAWPELVGKDGKVAAAIIEKENKNVRAIVVSVNAPRDVMQLCHRVRVVVDENGKVVRTPIIG</sequence>
<reference evidence="2" key="1">
    <citation type="journal article" date="2016" name="Nat. Biotechnol.">
        <title>Sequencing wild and cultivated cassava and related species reveals extensive interspecific hybridization and genetic diversity.</title>
        <authorList>
            <person name="Bredeson J.V."/>
            <person name="Lyons J.B."/>
            <person name="Prochnik S.E."/>
            <person name="Wu G.A."/>
            <person name="Ha C.M."/>
            <person name="Edsinger-Gonzales E."/>
            <person name="Grimwood J."/>
            <person name="Schmutz J."/>
            <person name="Rabbi I.Y."/>
            <person name="Egesi C."/>
            <person name="Nauluvula P."/>
            <person name="Lebot V."/>
            <person name="Ndunguru J."/>
            <person name="Mkamilo G."/>
            <person name="Bart R.S."/>
            <person name="Setter T.L."/>
            <person name="Gleadow R.M."/>
            <person name="Kulakow P."/>
            <person name="Ferguson M.E."/>
            <person name="Rounsley S."/>
            <person name="Rokhsar D.S."/>
        </authorList>
    </citation>
    <scope>NUCLEOTIDE SEQUENCE [LARGE SCALE GENOMIC DNA]</scope>
    <source>
        <strain evidence="2">cv. AM560-2</strain>
    </source>
</reference>
<name>A0ACB7HMI5_MANES</name>
<accession>A0ACB7HMI5</accession>
<comment type="caution">
    <text evidence="1">The sequence shown here is derived from an EMBL/GenBank/DDBJ whole genome shotgun (WGS) entry which is preliminary data.</text>
</comment>
<evidence type="ECO:0000313" key="2">
    <source>
        <dbReference type="Proteomes" id="UP000091857"/>
    </source>
</evidence>
<organism evidence="1 2">
    <name type="scientific">Manihot esculenta</name>
    <name type="common">Cassava</name>
    <name type="synonym">Jatropha manihot</name>
    <dbReference type="NCBI Taxonomy" id="3983"/>
    <lineage>
        <taxon>Eukaryota</taxon>
        <taxon>Viridiplantae</taxon>
        <taxon>Streptophyta</taxon>
        <taxon>Embryophyta</taxon>
        <taxon>Tracheophyta</taxon>
        <taxon>Spermatophyta</taxon>
        <taxon>Magnoliopsida</taxon>
        <taxon>eudicotyledons</taxon>
        <taxon>Gunneridae</taxon>
        <taxon>Pentapetalae</taxon>
        <taxon>rosids</taxon>
        <taxon>fabids</taxon>
        <taxon>Malpighiales</taxon>
        <taxon>Euphorbiaceae</taxon>
        <taxon>Crotonoideae</taxon>
        <taxon>Manihoteae</taxon>
        <taxon>Manihot</taxon>
    </lineage>
</organism>
<protein>
    <submittedName>
        <fullName evidence="1">Uncharacterized protein</fullName>
    </submittedName>
</protein>
<dbReference type="Proteomes" id="UP000091857">
    <property type="component" value="Chromosome 5"/>
</dbReference>
<keyword evidence="2" id="KW-1185">Reference proteome</keyword>
<proteinExistence type="predicted"/>